<evidence type="ECO:0000313" key="2">
    <source>
        <dbReference type="Proteomes" id="UP001202717"/>
    </source>
</evidence>
<gene>
    <name evidence="1" type="ORF">MUN68_014845</name>
</gene>
<keyword evidence="2" id="KW-1185">Reference proteome</keyword>
<sequence>MKLTLKDTDVKSFKFKVLGKPTQSISGNTLNDISKAYIKEISAGSIVQFFDIKDSKGNVHPTIAIKISDKLVGVKGQELYKKELLR</sequence>
<organism evidence="1 2">
    <name type="scientific">Psychroserpens ponticola</name>
    <dbReference type="NCBI Taxonomy" id="2932268"/>
    <lineage>
        <taxon>Bacteria</taxon>
        <taxon>Pseudomonadati</taxon>
        <taxon>Bacteroidota</taxon>
        <taxon>Flavobacteriia</taxon>
        <taxon>Flavobacteriales</taxon>
        <taxon>Flavobacteriaceae</taxon>
        <taxon>Psychroserpens</taxon>
    </lineage>
</organism>
<protein>
    <submittedName>
        <fullName evidence="1">Uncharacterized protein</fullName>
    </submittedName>
</protein>
<evidence type="ECO:0000313" key="1">
    <source>
        <dbReference type="EMBL" id="WCO01332.1"/>
    </source>
</evidence>
<accession>A0ABY7RW62</accession>
<dbReference type="Proteomes" id="UP001202717">
    <property type="component" value="Chromosome"/>
</dbReference>
<name>A0ABY7RW62_9FLAO</name>
<dbReference type="RefSeq" id="WP_249993469.1">
    <property type="nucleotide sequence ID" value="NZ_CP116221.1"/>
</dbReference>
<proteinExistence type="predicted"/>
<dbReference type="EMBL" id="CP116221">
    <property type="protein sequence ID" value="WCO01332.1"/>
    <property type="molecule type" value="Genomic_DNA"/>
</dbReference>
<reference evidence="1 2" key="1">
    <citation type="submission" date="2023-01" db="EMBL/GenBank/DDBJ databases">
        <title>Psychroserpens ponticola sp. nov., isolated from seawater.</title>
        <authorList>
            <person name="Kristyanto S."/>
            <person name="Jung J."/>
            <person name="Kim J.M."/>
            <person name="Jeon C.O."/>
        </authorList>
    </citation>
    <scope>NUCLEOTIDE SEQUENCE [LARGE SCALE GENOMIC DNA]</scope>
    <source>
        <strain evidence="1 2">MSW6</strain>
    </source>
</reference>